<feature type="signal peptide" evidence="2">
    <location>
        <begin position="1"/>
        <end position="22"/>
    </location>
</feature>
<protein>
    <submittedName>
        <fullName evidence="4">Metallopeptidase</fullName>
    </submittedName>
</protein>
<dbReference type="EMBL" id="CP012673">
    <property type="protein sequence ID" value="AUX41348.1"/>
    <property type="molecule type" value="Genomic_DNA"/>
</dbReference>
<evidence type="ECO:0000313" key="4">
    <source>
        <dbReference type="EMBL" id="AUX41348.1"/>
    </source>
</evidence>
<dbReference type="PANTHER" id="PTHR45726">
    <property type="entry name" value="LEUKOTRIENE A-4 HYDROLASE"/>
    <property type="match status" value="1"/>
</dbReference>
<evidence type="ECO:0000256" key="1">
    <source>
        <dbReference type="PIRSR" id="PIRSR634015-3"/>
    </source>
</evidence>
<dbReference type="GO" id="GO:0008237">
    <property type="term" value="F:metallopeptidase activity"/>
    <property type="evidence" value="ECO:0007669"/>
    <property type="project" value="InterPro"/>
</dbReference>
<dbReference type="SUPFAM" id="SSF55486">
    <property type="entry name" value="Metalloproteases ('zincins'), catalytic domain"/>
    <property type="match status" value="1"/>
</dbReference>
<comment type="cofactor">
    <cofactor evidence="1">
        <name>Zn(2+)</name>
        <dbReference type="ChEBI" id="CHEBI:29105"/>
    </cofactor>
    <text evidence="1">Binds 1 zinc ion per subunit.</text>
</comment>
<dbReference type="GO" id="GO:0008270">
    <property type="term" value="F:zinc ion binding"/>
    <property type="evidence" value="ECO:0007669"/>
    <property type="project" value="InterPro"/>
</dbReference>
<dbReference type="CDD" id="cd09604">
    <property type="entry name" value="M1_APN_like"/>
    <property type="match status" value="1"/>
</dbReference>
<dbReference type="PANTHER" id="PTHR45726:SF3">
    <property type="entry name" value="LEUKOTRIENE A-4 HYDROLASE"/>
    <property type="match status" value="1"/>
</dbReference>
<keyword evidence="1" id="KW-0479">Metal-binding</keyword>
<feature type="binding site" evidence="1">
    <location>
        <position position="410"/>
    </location>
    <ligand>
        <name>Zn(2+)</name>
        <dbReference type="ChEBI" id="CHEBI:29105"/>
        <note>catalytic</note>
    </ligand>
</feature>
<dbReference type="RefSeq" id="WP_104979499.1">
    <property type="nucleotide sequence ID" value="NZ_CP012673.1"/>
</dbReference>
<feature type="domain" description="Peptidase M1 membrane alanine aminopeptidase" evidence="3">
    <location>
        <begin position="357"/>
        <end position="543"/>
    </location>
</feature>
<proteinExistence type="predicted"/>
<dbReference type="InterPro" id="IPR014782">
    <property type="entry name" value="Peptidase_M1_dom"/>
</dbReference>
<dbReference type="AlphaFoldDB" id="A0A2L0EPW8"/>
<dbReference type="Gene3D" id="1.10.390.10">
    <property type="entry name" value="Neutral Protease Domain 2"/>
    <property type="match status" value="1"/>
</dbReference>
<accession>A0A2L0EPW8</accession>
<sequence length="687" mass="74058">MRTALQAAVGLLLALLAGRAGASLFSAIELGAPAPPAAPAAPAASAASAAPETAGEAARVDAGAAPAALMPANAPDVELAAHADPVASYTLRARLDPAQHALRGEGTLVWRNTSRAPQQELFVHLYLNAFKNERTIFLRSAVSGFRGREILYDYGHIQVNRFAVREMGGEDVWPEGKPTTPGDPEDETDIRVALPRPVAPGDAITIELAWEAHLPSLALRTGHHGSFHMAGQWFPKIARLEPDGTWAHFPFHRLSEFYADFGAYDVTVDVPDGFAVGATGRLVQEDRRDGRAVRRFVQQDVHDFAFAAWDHFREMRATTEDGVAIRCLFPAGSEREAALEIDLVRFGLARFGAAFGRYPYSTLTIVHPPEGAEEAGGMEYPALITTGGSWLWQAAGMRYVEAVTLHELAHQWFYGLVATNEHRHPFLDEGLTTYAEADALRARYGPGSAARLLGLEIGIHTQYRAMAIASGHHGAVAQPAPDFIDGADYAGLAYARPAVLLETLARVYGDDLVRRAVGRYAREHRFRHPGPEALIEAVRQEVGPEAAEALRAGIFERAWVDYAVAAYYTWPAGGTAPDRGAGEQAAAYRGHAVVRRRGALALPVDVALHGADGSVQRARWPAHESAARIPYAGASPLVAVVIDPEHRVLLDEDLTNNAHRQDRDLLAPRVLSRAILAAGAALTLLGP</sequence>
<evidence type="ECO:0000259" key="3">
    <source>
        <dbReference type="Pfam" id="PF01433"/>
    </source>
</evidence>
<dbReference type="Pfam" id="PF01433">
    <property type="entry name" value="Peptidase_M1"/>
    <property type="match status" value="1"/>
</dbReference>
<organism evidence="4 5">
    <name type="scientific">Sorangium cellulosum</name>
    <name type="common">Polyangium cellulosum</name>
    <dbReference type="NCBI Taxonomy" id="56"/>
    <lineage>
        <taxon>Bacteria</taxon>
        <taxon>Pseudomonadati</taxon>
        <taxon>Myxococcota</taxon>
        <taxon>Polyangia</taxon>
        <taxon>Polyangiales</taxon>
        <taxon>Polyangiaceae</taxon>
        <taxon>Sorangium</taxon>
    </lineage>
</organism>
<feature type="binding site" evidence="1">
    <location>
        <position position="429"/>
    </location>
    <ligand>
        <name>Zn(2+)</name>
        <dbReference type="ChEBI" id="CHEBI:29105"/>
        <note>catalytic</note>
    </ligand>
</feature>
<evidence type="ECO:0000313" key="5">
    <source>
        <dbReference type="Proteomes" id="UP000238348"/>
    </source>
</evidence>
<dbReference type="OrthoDB" id="9814383at2"/>
<evidence type="ECO:0000256" key="2">
    <source>
        <dbReference type="SAM" id="SignalP"/>
    </source>
</evidence>
<dbReference type="InterPro" id="IPR027268">
    <property type="entry name" value="Peptidase_M4/M1_CTD_sf"/>
</dbReference>
<dbReference type="InterPro" id="IPR034015">
    <property type="entry name" value="M1_LTA4H"/>
</dbReference>
<keyword evidence="1" id="KW-0862">Zinc</keyword>
<gene>
    <name evidence="4" type="ORF">SOCE26_027580</name>
</gene>
<name>A0A2L0EPW8_SORCE</name>
<dbReference type="Proteomes" id="UP000238348">
    <property type="component" value="Chromosome"/>
</dbReference>
<reference evidence="4 5" key="1">
    <citation type="submission" date="2015-09" db="EMBL/GenBank/DDBJ databases">
        <title>Sorangium comparison.</title>
        <authorList>
            <person name="Zaburannyi N."/>
            <person name="Bunk B."/>
            <person name="Overmann J."/>
            <person name="Mueller R."/>
        </authorList>
    </citation>
    <scope>NUCLEOTIDE SEQUENCE [LARGE SCALE GENOMIC DNA]</scope>
    <source>
        <strain evidence="4 5">So ce26</strain>
    </source>
</reference>
<keyword evidence="2" id="KW-0732">Signal</keyword>
<feature type="chain" id="PRO_5014804639" evidence="2">
    <location>
        <begin position="23"/>
        <end position="687"/>
    </location>
</feature>
<feature type="binding site" evidence="1">
    <location>
        <position position="406"/>
    </location>
    <ligand>
        <name>Zn(2+)</name>
        <dbReference type="ChEBI" id="CHEBI:29105"/>
        <note>catalytic</note>
    </ligand>
</feature>